<protein>
    <submittedName>
        <fullName evidence="1">Uncharacterized protein</fullName>
    </submittedName>
</protein>
<evidence type="ECO:0000313" key="1">
    <source>
        <dbReference type="EMBL" id="KAJ7369841.1"/>
    </source>
</evidence>
<proteinExistence type="predicted"/>
<dbReference type="AlphaFoldDB" id="A0A9W9YUT1"/>
<comment type="caution">
    <text evidence="1">The sequence shown here is derived from an EMBL/GenBank/DDBJ whole genome shotgun (WGS) entry which is preliminary data.</text>
</comment>
<dbReference type="EMBL" id="MU826883">
    <property type="protein sequence ID" value="KAJ7369841.1"/>
    <property type="molecule type" value="Genomic_DNA"/>
</dbReference>
<accession>A0A9W9YUT1</accession>
<organism evidence="1 2">
    <name type="scientific">Desmophyllum pertusum</name>
    <dbReference type="NCBI Taxonomy" id="174260"/>
    <lineage>
        <taxon>Eukaryota</taxon>
        <taxon>Metazoa</taxon>
        <taxon>Cnidaria</taxon>
        <taxon>Anthozoa</taxon>
        <taxon>Hexacorallia</taxon>
        <taxon>Scleractinia</taxon>
        <taxon>Caryophylliina</taxon>
        <taxon>Caryophylliidae</taxon>
        <taxon>Desmophyllum</taxon>
    </lineage>
</organism>
<keyword evidence="2" id="KW-1185">Reference proteome</keyword>
<reference evidence="1" key="1">
    <citation type="submission" date="2023-01" db="EMBL/GenBank/DDBJ databases">
        <title>Genome assembly of the deep-sea coral Lophelia pertusa.</title>
        <authorList>
            <person name="Herrera S."/>
            <person name="Cordes E."/>
        </authorList>
    </citation>
    <scope>NUCLEOTIDE SEQUENCE</scope>
    <source>
        <strain evidence="1">USNM1676648</strain>
        <tissue evidence="1">Polyp</tissue>
    </source>
</reference>
<dbReference type="Proteomes" id="UP001163046">
    <property type="component" value="Unassembled WGS sequence"/>
</dbReference>
<name>A0A9W9YUT1_9CNID</name>
<sequence>MPVSVSRVQITRETSPKTPRYCTVSHFVKLETFSKSFKILLLYEARKWNELRWTILLSYLKVHMYTLNSELFSISQRCLCFCPSNLHKFVVLKMAMLQNVVTLLNEIDIGKNPGQFVWKVYENISAKLSKDGCLRNQSVCMRPLREKFLLEKLRDEKAFGQGLS</sequence>
<evidence type="ECO:0000313" key="2">
    <source>
        <dbReference type="Proteomes" id="UP001163046"/>
    </source>
</evidence>
<gene>
    <name evidence="1" type="ORF">OS493_036068</name>
</gene>